<dbReference type="GO" id="GO:0003676">
    <property type="term" value="F:nucleic acid binding"/>
    <property type="evidence" value="ECO:0007669"/>
    <property type="project" value="InterPro"/>
</dbReference>
<evidence type="ECO:0000313" key="3">
    <source>
        <dbReference type="EMBL" id="PIE83658.1"/>
    </source>
</evidence>
<dbReference type="Gene3D" id="3.40.1350.10">
    <property type="match status" value="1"/>
</dbReference>
<dbReference type="Pfam" id="PF02021">
    <property type="entry name" value="UPF0102"/>
    <property type="match status" value="1"/>
</dbReference>
<organism evidence="3 4">
    <name type="scientific">Candidatus Contendibacter odensensis</name>
    <dbReference type="NCBI Taxonomy" id="1400860"/>
    <lineage>
        <taxon>Bacteria</taxon>
        <taxon>Pseudomonadati</taxon>
        <taxon>Pseudomonadota</taxon>
        <taxon>Gammaproteobacteria</taxon>
        <taxon>Candidatus Competibacteraceae</taxon>
        <taxon>Candidatus Contendibacter</taxon>
    </lineage>
</organism>
<dbReference type="InterPro" id="IPR003509">
    <property type="entry name" value="UPF0102_YraN-like"/>
</dbReference>
<name>A0A2G6PGI8_9GAMM</name>
<dbReference type="NCBIfam" id="NF009150">
    <property type="entry name" value="PRK12497.1-3"/>
    <property type="match status" value="1"/>
</dbReference>
<dbReference type="PANTHER" id="PTHR34039">
    <property type="entry name" value="UPF0102 PROTEIN YRAN"/>
    <property type="match status" value="1"/>
</dbReference>
<gene>
    <name evidence="3" type="ORF">CSA09_00970</name>
</gene>
<dbReference type="SUPFAM" id="SSF52980">
    <property type="entry name" value="Restriction endonuclease-like"/>
    <property type="match status" value="1"/>
</dbReference>
<evidence type="ECO:0000256" key="1">
    <source>
        <dbReference type="ARBA" id="ARBA00006738"/>
    </source>
</evidence>
<accession>A0A2G6PGI8</accession>
<dbReference type="InterPro" id="IPR011335">
    <property type="entry name" value="Restrct_endonuc-II-like"/>
</dbReference>
<dbReference type="AlphaFoldDB" id="A0A2G6PGI8"/>
<protein>
    <recommendedName>
        <fullName evidence="2">UPF0102 protein CSA09_00970</fullName>
    </recommendedName>
</protein>
<sequence>MVMVNRVAQGNAAEDLACRYLQACGLTLVARNFRCRGGELDLIMRDSDYLVFVEVRSRRHNRYGTPAESVTRRKQQRLLRAATVYLQRQRIEPPCRFDVVAVLQANSKPHIEWIRDAFQLS</sequence>
<dbReference type="NCBIfam" id="NF009154">
    <property type="entry name" value="PRK12497.3-3"/>
    <property type="match status" value="1"/>
</dbReference>
<evidence type="ECO:0000256" key="2">
    <source>
        <dbReference type="HAMAP-Rule" id="MF_00048"/>
    </source>
</evidence>
<evidence type="ECO:0000313" key="4">
    <source>
        <dbReference type="Proteomes" id="UP000229278"/>
    </source>
</evidence>
<dbReference type="CDD" id="cd20736">
    <property type="entry name" value="PoNe_Nuclease"/>
    <property type="match status" value="1"/>
</dbReference>
<comment type="caution">
    <text evidence="3">The sequence shown here is derived from an EMBL/GenBank/DDBJ whole genome shotgun (WGS) entry which is preliminary data.</text>
</comment>
<reference evidence="3 4" key="1">
    <citation type="submission" date="2017-10" db="EMBL/GenBank/DDBJ databases">
        <title>Novel microbial diversity and functional potential in the marine mammal oral microbiome.</title>
        <authorList>
            <person name="Dudek N.K."/>
            <person name="Sun C.L."/>
            <person name="Burstein D."/>
            <person name="Kantor R.S."/>
            <person name="Aliaga Goltsman D.S."/>
            <person name="Bik E.M."/>
            <person name="Thomas B.C."/>
            <person name="Banfield J.F."/>
            <person name="Relman D.A."/>
        </authorList>
    </citation>
    <scope>NUCLEOTIDE SEQUENCE [LARGE SCALE GENOMIC DNA]</scope>
    <source>
        <strain evidence="3">DOLJORAL78_50_517</strain>
    </source>
</reference>
<proteinExistence type="inferred from homology"/>
<dbReference type="HAMAP" id="MF_00048">
    <property type="entry name" value="UPF0102"/>
    <property type="match status" value="1"/>
</dbReference>
<comment type="similarity">
    <text evidence="1 2">Belongs to the UPF0102 family.</text>
</comment>
<dbReference type="NCBIfam" id="TIGR00252">
    <property type="entry name" value="YraN family protein"/>
    <property type="match status" value="1"/>
</dbReference>
<dbReference type="Proteomes" id="UP000229278">
    <property type="component" value="Unassembled WGS sequence"/>
</dbReference>
<dbReference type="EMBL" id="PDTV01000004">
    <property type="protein sequence ID" value="PIE83658.1"/>
    <property type="molecule type" value="Genomic_DNA"/>
</dbReference>
<dbReference type="PANTHER" id="PTHR34039:SF1">
    <property type="entry name" value="UPF0102 PROTEIN YRAN"/>
    <property type="match status" value="1"/>
</dbReference>
<dbReference type="InterPro" id="IPR011856">
    <property type="entry name" value="tRNA_endonuc-like_dom_sf"/>
</dbReference>